<evidence type="ECO:0000313" key="7">
    <source>
        <dbReference type="Proteomes" id="UP000562984"/>
    </source>
</evidence>
<keyword evidence="1" id="KW-0805">Transcription regulation</keyword>
<feature type="DNA-binding region" description="H-T-H motif" evidence="4">
    <location>
        <begin position="39"/>
        <end position="58"/>
    </location>
</feature>
<accession>A0A849A1A8</accession>
<protein>
    <submittedName>
        <fullName evidence="6">TetR/AcrR family transcriptional regulator</fullName>
    </submittedName>
</protein>
<reference evidence="6 7" key="1">
    <citation type="submission" date="2020-05" db="EMBL/GenBank/DDBJ databases">
        <title>Nakamurella sp. DB0629 isolated from air conditioner.</title>
        <authorList>
            <person name="Kim D.H."/>
            <person name="Kim D.-U."/>
        </authorList>
    </citation>
    <scope>NUCLEOTIDE SEQUENCE [LARGE SCALE GENOMIC DNA]</scope>
    <source>
        <strain evidence="6 7">DB0629</strain>
    </source>
</reference>
<dbReference type="Gene3D" id="1.10.357.10">
    <property type="entry name" value="Tetracycline Repressor, domain 2"/>
    <property type="match status" value="1"/>
</dbReference>
<keyword evidence="2 4" id="KW-0238">DNA-binding</keyword>
<evidence type="ECO:0000256" key="1">
    <source>
        <dbReference type="ARBA" id="ARBA00023015"/>
    </source>
</evidence>
<dbReference type="InterPro" id="IPR001647">
    <property type="entry name" value="HTH_TetR"/>
</dbReference>
<dbReference type="SUPFAM" id="SSF46689">
    <property type="entry name" value="Homeodomain-like"/>
    <property type="match status" value="1"/>
</dbReference>
<name>A0A849A1A8_9ACTN</name>
<dbReference type="GO" id="GO:0003677">
    <property type="term" value="F:DNA binding"/>
    <property type="evidence" value="ECO:0007669"/>
    <property type="project" value="UniProtKB-UniRule"/>
</dbReference>
<evidence type="ECO:0000256" key="4">
    <source>
        <dbReference type="PROSITE-ProRule" id="PRU00335"/>
    </source>
</evidence>
<dbReference type="RefSeq" id="WP_171198060.1">
    <property type="nucleotide sequence ID" value="NZ_JABEND010000001.1"/>
</dbReference>
<dbReference type="PANTHER" id="PTHR47506">
    <property type="entry name" value="TRANSCRIPTIONAL REGULATORY PROTEIN"/>
    <property type="match status" value="1"/>
</dbReference>
<dbReference type="AlphaFoldDB" id="A0A849A1A8"/>
<dbReference type="Pfam" id="PF00440">
    <property type="entry name" value="TetR_N"/>
    <property type="match status" value="1"/>
</dbReference>
<proteinExistence type="predicted"/>
<gene>
    <name evidence="6" type="ORF">HKD39_01520</name>
</gene>
<dbReference type="Proteomes" id="UP000562984">
    <property type="component" value="Unassembled WGS sequence"/>
</dbReference>
<comment type="caution">
    <text evidence="6">The sequence shown here is derived from an EMBL/GenBank/DDBJ whole genome shotgun (WGS) entry which is preliminary data.</text>
</comment>
<evidence type="ECO:0000259" key="5">
    <source>
        <dbReference type="PROSITE" id="PS50977"/>
    </source>
</evidence>
<dbReference type="EMBL" id="JABEND010000001">
    <property type="protein sequence ID" value="NNG34419.1"/>
    <property type="molecule type" value="Genomic_DNA"/>
</dbReference>
<keyword evidence="7" id="KW-1185">Reference proteome</keyword>
<dbReference type="SUPFAM" id="SSF48498">
    <property type="entry name" value="Tetracyclin repressor-like, C-terminal domain"/>
    <property type="match status" value="1"/>
</dbReference>
<dbReference type="PANTHER" id="PTHR47506:SF6">
    <property type="entry name" value="HTH-TYPE TRANSCRIPTIONAL REPRESSOR NEMR"/>
    <property type="match status" value="1"/>
</dbReference>
<evidence type="ECO:0000256" key="2">
    <source>
        <dbReference type="ARBA" id="ARBA00023125"/>
    </source>
</evidence>
<evidence type="ECO:0000313" key="6">
    <source>
        <dbReference type="EMBL" id="NNG34419.1"/>
    </source>
</evidence>
<evidence type="ECO:0000256" key="3">
    <source>
        <dbReference type="ARBA" id="ARBA00023163"/>
    </source>
</evidence>
<dbReference type="PRINTS" id="PR00455">
    <property type="entry name" value="HTHTETR"/>
</dbReference>
<dbReference type="InterPro" id="IPR009057">
    <property type="entry name" value="Homeodomain-like_sf"/>
</dbReference>
<keyword evidence="3" id="KW-0804">Transcription</keyword>
<dbReference type="InterPro" id="IPR036271">
    <property type="entry name" value="Tet_transcr_reg_TetR-rel_C_sf"/>
</dbReference>
<organism evidence="6 7">
    <name type="scientific">Nakamurella aerolata</name>
    <dbReference type="NCBI Taxonomy" id="1656892"/>
    <lineage>
        <taxon>Bacteria</taxon>
        <taxon>Bacillati</taxon>
        <taxon>Actinomycetota</taxon>
        <taxon>Actinomycetes</taxon>
        <taxon>Nakamurellales</taxon>
        <taxon>Nakamurellaceae</taxon>
        <taxon>Nakamurella</taxon>
    </lineage>
</organism>
<dbReference type="PROSITE" id="PS50977">
    <property type="entry name" value="HTH_TETR_2"/>
    <property type="match status" value="1"/>
</dbReference>
<sequence length="205" mass="22382">MRSVLTLQPVPLPVTTGAGERLLDAAEDLFYWRGIGAVGVDLVAETAGVTKRTLYQRFGSKSELACAYLQRRAHHWQALLLDTLSLTRDEERPLVVYDAAARWAEQNPRGCAFVNAWAEFGNTAHPVAAVVCDEKRWMRQLFRSLVSSKAKADHLQLLYEGAQVIASTLGDHAAYARAKKGARAVLAGNQPGRAPAAQPTRSTKG</sequence>
<feature type="domain" description="HTH tetR-type" evidence="5">
    <location>
        <begin position="16"/>
        <end position="76"/>
    </location>
</feature>